<comment type="caution">
    <text evidence="2">The sequence shown here is derived from an EMBL/GenBank/DDBJ whole genome shotgun (WGS) entry which is preliminary data.</text>
</comment>
<name>A0A7J6DUJ5_CANSA</name>
<accession>A0A7J6DUJ5</accession>
<sequence length="109" mass="11862">MAGEAGFLKSLKPRIRIQSEDIKSAALWGFAATTTALWVVQLSDTVMHIFTMEMGVWDTWTWLLTPTSNSGHGPDGPRSRPGSGPRSLGLNSNSNPGPRPETLDLDLKQ</sequence>
<evidence type="ECO:0000256" key="1">
    <source>
        <dbReference type="SAM" id="MobiDB-lite"/>
    </source>
</evidence>
<organism evidence="2 3">
    <name type="scientific">Cannabis sativa</name>
    <name type="common">Hemp</name>
    <name type="synonym">Marijuana</name>
    <dbReference type="NCBI Taxonomy" id="3483"/>
    <lineage>
        <taxon>Eukaryota</taxon>
        <taxon>Viridiplantae</taxon>
        <taxon>Streptophyta</taxon>
        <taxon>Embryophyta</taxon>
        <taxon>Tracheophyta</taxon>
        <taxon>Spermatophyta</taxon>
        <taxon>Magnoliopsida</taxon>
        <taxon>eudicotyledons</taxon>
        <taxon>Gunneridae</taxon>
        <taxon>Pentapetalae</taxon>
        <taxon>rosids</taxon>
        <taxon>fabids</taxon>
        <taxon>Rosales</taxon>
        <taxon>Cannabaceae</taxon>
        <taxon>Cannabis</taxon>
    </lineage>
</organism>
<evidence type="ECO:0000313" key="3">
    <source>
        <dbReference type="Proteomes" id="UP000583929"/>
    </source>
</evidence>
<protein>
    <submittedName>
        <fullName evidence="2">Uncharacterized protein</fullName>
    </submittedName>
</protein>
<dbReference type="AlphaFoldDB" id="A0A7J6DUJ5"/>
<feature type="compositionally biased region" description="Low complexity" evidence="1">
    <location>
        <begin position="79"/>
        <end position="89"/>
    </location>
</feature>
<evidence type="ECO:0000313" key="2">
    <source>
        <dbReference type="EMBL" id="KAF4349754.1"/>
    </source>
</evidence>
<dbReference type="EMBL" id="JAATIQ010000622">
    <property type="protein sequence ID" value="KAF4349754.1"/>
    <property type="molecule type" value="Genomic_DNA"/>
</dbReference>
<dbReference type="Proteomes" id="UP000583929">
    <property type="component" value="Unassembled WGS sequence"/>
</dbReference>
<feature type="region of interest" description="Disordered" evidence="1">
    <location>
        <begin position="67"/>
        <end position="109"/>
    </location>
</feature>
<reference evidence="2 3" key="1">
    <citation type="journal article" date="2020" name="bioRxiv">
        <title>Sequence and annotation of 42 cannabis genomes reveals extensive copy number variation in cannabinoid synthesis and pathogen resistance genes.</title>
        <authorList>
            <person name="Mckernan K.J."/>
            <person name="Helbert Y."/>
            <person name="Kane L.T."/>
            <person name="Ebling H."/>
            <person name="Zhang L."/>
            <person name="Liu B."/>
            <person name="Eaton Z."/>
            <person name="Mclaughlin S."/>
            <person name="Kingan S."/>
            <person name="Baybayan P."/>
            <person name="Concepcion G."/>
            <person name="Jordan M."/>
            <person name="Riva A."/>
            <person name="Barbazuk W."/>
            <person name="Harkins T."/>
        </authorList>
    </citation>
    <scope>NUCLEOTIDE SEQUENCE [LARGE SCALE GENOMIC DNA]</scope>
    <source>
        <strain evidence="3">cv. Jamaican Lion 4</strain>
        <tissue evidence="2">Leaf</tissue>
    </source>
</reference>
<gene>
    <name evidence="2" type="ORF">G4B88_029502</name>
</gene>
<proteinExistence type="predicted"/>
<keyword evidence="3" id="KW-1185">Reference proteome</keyword>